<dbReference type="AlphaFoldDB" id="A0A7Y2RIL6"/>
<reference evidence="1 2" key="1">
    <citation type="submission" date="2020-04" db="EMBL/GenBank/DDBJ databases">
        <title>Acinetobacter Taxon 24.</title>
        <authorList>
            <person name="Nemec A."/>
            <person name="Radolfova-Krizova L."/>
            <person name="Higgins P.G."/>
            <person name="Spanelova P."/>
        </authorList>
    </citation>
    <scope>NUCLEOTIDE SEQUENCE [LARGE SCALE GENOMIC DNA]</scope>
    <source>
        <strain evidence="1 2">ANC 5380</strain>
    </source>
</reference>
<dbReference type="Proteomes" id="UP000569202">
    <property type="component" value="Unassembled WGS sequence"/>
</dbReference>
<dbReference type="InterPro" id="IPR010927">
    <property type="entry name" value="T4SS_TraH"/>
</dbReference>
<sequence>MKIKNKLNGLKKFPKLMIKPLQLSCFALTVFGTTSQAGSLDNFMGDMYSNTTAAGMFSTQQRGIISGGSFVGRFGIKSINLVHFDPPRVSGGCAGINLFGGSFSFINAEQLTQVLRAVAQNALGLLFQLGLNAISQPLSSMLSTWAAKLQEMNSLLKNSCEAARKLFQLDTSGSSMVNSVKDSIKGIKTSTGAFKDYFGSVQKEFSNGWNALRGKTENQTSADRAIAEIPNVGNVTWRAINATDSFKAILPVNGGNELEAKLMLMNFIGTEVFNATTETKSTTKDCASGGSQCDPKPARFQTTLTIADLISPKDNIPFYTCQADDTGDEGCAQLPLQQSKLSNQFRGVAYLVNKNLYGIESSEMNLTRDQIVAALNQGKGIVGKAGKTGIETALTTEEKAFQGMSNTQLIYYISKVNNQLDQVVLISEFMRPLIIQELAVKLATALQEAATLTFNGSNIKATPPDNYQSTLAQWKQEIYHYDKVDKVQKFNEANMMVDKVASTLSVVNLPVNAR</sequence>
<protein>
    <recommendedName>
        <fullName evidence="3">Conjugal transfer protein TraH</fullName>
    </recommendedName>
</protein>
<accession>A0A7Y2RIL6</accession>
<dbReference type="Pfam" id="PF06122">
    <property type="entry name" value="TraH"/>
    <property type="match status" value="1"/>
</dbReference>
<dbReference type="RefSeq" id="WP_171541252.1">
    <property type="nucleotide sequence ID" value="NZ_JABERL010000068.1"/>
</dbReference>
<comment type="caution">
    <text evidence="1">The sequence shown here is derived from an EMBL/GenBank/DDBJ whole genome shotgun (WGS) entry which is preliminary data.</text>
</comment>
<evidence type="ECO:0000313" key="1">
    <source>
        <dbReference type="EMBL" id="NNH79194.1"/>
    </source>
</evidence>
<dbReference type="EMBL" id="JABERL010000068">
    <property type="protein sequence ID" value="NNH79194.1"/>
    <property type="molecule type" value="Genomic_DNA"/>
</dbReference>
<gene>
    <name evidence="1" type="ORF">HLH17_16375</name>
</gene>
<evidence type="ECO:0008006" key="3">
    <source>
        <dbReference type="Google" id="ProtNLM"/>
    </source>
</evidence>
<evidence type="ECO:0000313" key="2">
    <source>
        <dbReference type="Proteomes" id="UP000569202"/>
    </source>
</evidence>
<proteinExistence type="predicted"/>
<name>A0A7Y2RIL6_9GAMM</name>
<organism evidence="1 2">
    <name type="scientific">Acinetobacter terrae</name>
    <dbReference type="NCBI Taxonomy" id="2731247"/>
    <lineage>
        <taxon>Bacteria</taxon>
        <taxon>Pseudomonadati</taxon>
        <taxon>Pseudomonadota</taxon>
        <taxon>Gammaproteobacteria</taxon>
        <taxon>Moraxellales</taxon>
        <taxon>Moraxellaceae</taxon>
        <taxon>Acinetobacter</taxon>
        <taxon>Acinetobacter Taxon 24</taxon>
    </lineage>
</organism>